<accession>A0A8J9X6K9</accession>
<sequence>MDETTRIPIVTKPASMMEVGPNGNNLASVAASRHPVDDLQRKLDVNPFQNLEYVRHVYGSGLAMRLATEQKVALEQERGAAGLPSSGLYRDIVTGNDVKLDFADFLSLPEYRPDVATISPHATMERRLGM</sequence>
<reference evidence="1" key="1">
    <citation type="submission" date="2022-02" db="EMBL/GenBank/DDBJ databases">
        <authorList>
            <person name="Giguere J D."/>
        </authorList>
    </citation>
    <scope>NUCLEOTIDE SEQUENCE</scope>
    <source>
        <strain evidence="1">CCAP 1055/1</strain>
    </source>
</reference>
<dbReference type="Pfam" id="PF05348">
    <property type="entry name" value="UMP1"/>
    <property type="match status" value="1"/>
</dbReference>
<dbReference type="EMBL" id="OU594944">
    <property type="protein sequence ID" value="CAG9288276.1"/>
    <property type="molecule type" value="Genomic_DNA"/>
</dbReference>
<proteinExistence type="predicted"/>
<protein>
    <recommendedName>
        <fullName evidence="2">Proteasome maturation factor UMP1</fullName>
    </recommendedName>
</protein>
<name>A0A8J9X6K9_PHATR</name>
<dbReference type="AlphaFoldDB" id="A0A8J9X6K9"/>
<organism evidence="1">
    <name type="scientific">Phaeodactylum tricornutum</name>
    <name type="common">Diatom</name>
    <dbReference type="NCBI Taxonomy" id="2850"/>
    <lineage>
        <taxon>Eukaryota</taxon>
        <taxon>Sar</taxon>
        <taxon>Stramenopiles</taxon>
        <taxon>Ochrophyta</taxon>
        <taxon>Bacillariophyta</taxon>
        <taxon>Bacillariophyceae</taxon>
        <taxon>Bacillariophycidae</taxon>
        <taxon>Naviculales</taxon>
        <taxon>Phaeodactylaceae</taxon>
        <taxon>Phaeodactylum</taxon>
    </lineage>
</organism>
<gene>
    <name evidence="1" type="ORF">PTTT1_LOCUS38050</name>
</gene>
<dbReference type="Proteomes" id="UP000836788">
    <property type="component" value="Chromosome 3"/>
</dbReference>
<evidence type="ECO:0008006" key="2">
    <source>
        <dbReference type="Google" id="ProtNLM"/>
    </source>
</evidence>
<evidence type="ECO:0000313" key="1">
    <source>
        <dbReference type="EMBL" id="CAG9288276.1"/>
    </source>
</evidence>